<evidence type="ECO:0000313" key="3">
    <source>
        <dbReference type="Proteomes" id="UP000030321"/>
    </source>
</evidence>
<sequence>MIVSLMPKPTPEPPSQQRETQQEEFLRRVQPSTEKKEN</sequence>
<name>A0A0A1VYW3_MICAE</name>
<comment type="caution">
    <text evidence="2">The sequence shown here is derived from an EMBL/GenBank/DDBJ whole genome shotgun (WGS) entry which is preliminary data.</text>
</comment>
<reference evidence="3" key="1">
    <citation type="journal article" date="2015" name="Genome">
        <title>Whole Genome Sequence of the Non-Microcystin-Producing Microcystis aeruginosa Strain NIES-44.</title>
        <authorList>
            <person name="Okano K."/>
            <person name="Miyata N."/>
            <person name="Ozaki Y."/>
        </authorList>
    </citation>
    <scope>NUCLEOTIDE SEQUENCE [LARGE SCALE GENOMIC DNA]</scope>
    <source>
        <strain evidence="3">NIES-44</strain>
    </source>
</reference>
<dbReference type="EMBL" id="BBPA01000066">
    <property type="protein sequence ID" value="GAL94915.1"/>
    <property type="molecule type" value="Genomic_DNA"/>
</dbReference>
<feature type="region of interest" description="Disordered" evidence="1">
    <location>
        <begin position="1"/>
        <end position="38"/>
    </location>
</feature>
<feature type="compositionally biased region" description="Basic and acidic residues" evidence="1">
    <location>
        <begin position="20"/>
        <end position="38"/>
    </location>
</feature>
<proteinExistence type="predicted"/>
<evidence type="ECO:0000313" key="2">
    <source>
        <dbReference type="EMBL" id="GAL94915.1"/>
    </source>
</evidence>
<protein>
    <submittedName>
        <fullName evidence="2">Uncharacterized protein</fullName>
    </submittedName>
</protein>
<accession>A0A0A1VYW3</accession>
<dbReference type="Proteomes" id="UP000030321">
    <property type="component" value="Unassembled WGS sequence"/>
</dbReference>
<dbReference type="AlphaFoldDB" id="A0A0A1VYW3"/>
<gene>
    <name evidence="2" type="ORF">N44_03770</name>
</gene>
<organism evidence="2 3">
    <name type="scientific">Microcystis aeruginosa NIES-44</name>
    <dbReference type="NCBI Taxonomy" id="449439"/>
    <lineage>
        <taxon>Bacteria</taxon>
        <taxon>Bacillati</taxon>
        <taxon>Cyanobacteriota</taxon>
        <taxon>Cyanophyceae</taxon>
        <taxon>Oscillatoriophycideae</taxon>
        <taxon>Chroococcales</taxon>
        <taxon>Microcystaceae</taxon>
        <taxon>Microcystis</taxon>
    </lineage>
</organism>
<evidence type="ECO:0000256" key="1">
    <source>
        <dbReference type="SAM" id="MobiDB-lite"/>
    </source>
</evidence>